<dbReference type="Pfam" id="PF00787">
    <property type="entry name" value="PX"/>
    <property type="match status" value="1"/>
</dbReference>
<feature type="domain" description="SH3" evidence="12">
    <location>
        <begin position="618"/>
        <end position="678"/>
    </location>
</feature>
<keyword evidence="16" id="KW-1185">Reference proteome</keyword>
<evidence type="ECO:0000256" key="6">
    <source>
        <dbReference type="ARBA" id="ARBA00022553"/>
    </source>
</evidence>
<evidence type="ECO:0000256" key="9">
    <source>
        <dbReference type="ARBA" id="ARBA00023273"/>
    </source>
</evidence>
<feature type="compositionally biased region" description="Polar residues" evidence="11">
    <location>
        <begin position="546"/>
        <end position="559"/>
    </location>
</feature>
<dbReference type="CDD" id="cd12015">
    <property type="entry name" value="SH3_Tks_1"/>
    <property type="match status" value="1"/>
</dbReference>
<evidence type="ECO:0000313" key="15">
    <source>
        <dbReference type="EMBL" id="PFX21799.1"/>
    </source>
</evidence>
<protein>
    <submittedName>
        <fullName evidence="15">SH3 and PX domain-containing protein 2B</fullName>
    </submittedName>
</protein>
<evidence type="ECO:0000256" key="10">
    <source>
        <dbReference type="PROSITE-ProRule" id="PRU00192"/>
    </source>
</evidence>
<dbReference type="SUPFAM" id="SSF64268">
    <property type="entry name" value="PX domain"/>
    <property type="match status" value="1"/>
</dbReference>
<dbReference type="InterPro" id="IPR051228">
    <property type="entry name" value="NADPH_Oxidase/PX-Domain"/>
</dbReference>
<feature type="domain" description="SH3b" evidence="14">
    <location>
        <begin position="610"/>
        <end position="677"/>
    </location>
</feature>
<evidence type="ECO:0000259" key="12">
    <source>
        <dbReference type="PROSITE" id="PS50002"/>
    </source>
</evidence>
<feature type="domain" description="SH3" evidence="12">
    <location>
        <begin position="223"/>
        <end position="282"/>
    </location>
</feature>
<reference evidence="16" key="1">
    <citation type="journal article" date="2017" name="bioRxiv">
        <title>Comparative analysis of the genomes of Stylophora pistillata and Acropora digitifera provides evidence for extensive differences between species of corals.</title>
        <authorList>
            <person name="Voolstra C.R."/>
            <person name="Li Y."/>
            <person name="Liew Y.J."/>
            <person name="Baumgarten S."/>
            <person name="Zoccola D."/>
            <person name="Flot J.-F."/>
            <person name="Tambutte S."/>
            <person name="Allemand D."/>
            <person name="Aranda M."/>
        </authorList>
    </citation>
    <scope>NUCLEOTIDE SEQUENCE [LARGE SCALE GENOMIC DNA]</scope>
</reference>
<dbReference type="PRINTS" id="PR01887">
    <property type="entry name" value="SPECTRNALPHA"/>
</dbReference>
<dbReference type="GO" id="GO:0002102">
    <property type="term" value="C:podosome"/>
    <property type="evidence" value="ECO:0007669"/>
    <property type="project" value="UniProtKB-SubCell"/>
</dbReference>
<feature type="domain" description="PX" evidence="13">
    <location>
        <begin position="4"/>
        <end position="128"/>
    </location>
</feature>
<dbReference type="PROSITE" id="PS51781">
    <property type="entry name" value="SH3B"/>
    <property type="match status" value="1"/>
</dbReference>
<dbReference type="GO" id="GO:0042554">
    <property type="term" value="P:superoxide anion generation"/>
    <property type="evidence" value="ECO:0007669"/>
    <property type="project" value="TreeGrafter"/>
</dbReference>
<comment type="subcellular location">
    <subcellularLocation>
        <location evidence="1">Cell projection</location>
        <location evidence="1">Podosome</location>
    </subcellularLocation>
    <subcellularLocation>
        <location evidence="2">Cytoplasm</location>
    </subcellularLocation>
</comment>
<dbReference type="GO" id="GO:0016176">
    <property type="term" value="F:superoxide-generating NADPH oxidase activator activity"/>
    <property type="evidence" value="ECO:0007669"/>
    <property type="project" value="TreeGrafter"/>
</dbReference>
<dbReference type="STRING" id="50429.A0A2B4RYC3"/>
<feature type="domain" description="SH3" evidence="12">
    <location>
        <begin position="699"/>
        <end position="758"/>
    </location>
</feature>
<feature type="compositionally biased region" description="Polar residues" evidence="11">
    <location>
        <begin position="436"/>
        <end position="450"/>
    </location>
</feature>
<comment type="similarity">
    <text evidence="3">Belongs to the SH3PXD2 family.</text>
</comment>
<evidence type="ECO:0000256" key="11">
    <source>
        <dbReference type="SAM" id="MobiDB-lite"/>
    </source>
</evidence>
<dbReference type="InterPro" id="IPR036871">
    <property type="entry name" value="PX_dom_sf"/>
</dbReference>
<feature type="region of interest" description="Disordered" evidence="11">
    <location>
        <begin position="678"/>
        <end position="698"/>
    </location>
</feature>
<feature type="compositionally biased region" description="Basic and acidic residues" evidence="11">
    <location>
        <begin position="130"/>
        <end position="146"/>
    </location>
</feature>
<feature type="compositionally biased region" description="Polar residues" evidence="11">
    <location>
        <begin position="572"/>
        <end position="581"/>
    </location>
</feature>
<sequence>MPPRVLTDVKIVDIQKRKVPSKHYVYVINVSWSDGSVNVVYRRYSKFFDLQTKLLEEFPHESGVKDPSKRILPFLPGKIIFGRSHVRDVALRRKEPIGEYCKDLISLPAKISTSDTVLKFFEPQSEDIDLPPKEKDKKKKEKDSADHISGPVMLEQYVAIADYKKQNRNEVNMVAGDMVEVIDKNENGWWFVNVDEEQGWVPAAYLEREDGSSDEATNQLVTASEERMITTTTYKAELDDEISFEIGVLVTVLEKNFDGWWLIRYQDREGWAPAMYLKKADPSQLEAIRHGSESLAREKAASVASGVQNISKLHGSNKTGTKGRKVPPRKASVKSSMKKLPVHITNMSYEKTMAIGDSPSPKSPEVEYFTVNDFRSLGIEGALNFTEGVSVEVVEKAPNGWWLGKIGGVEGWIPSSYLGKRLLEKQRDLTRRTNRAESSNTSIDIPTSSPCIREKNPEVSAIFVTLADYNDTFEGSISFKEGQTAQLIEQNPDGWSFVRIQGKEGWAPTSYLVSSTGKKSATLTRPVAPVSAKAVVKHIPNIVSSQSGKAVSHAQTQRSKPLPVPVKDATKSAGSSSNSVPNKPDIPAKPQAKTRSKILLQEVPVKPSITKPPIVSVEQKILCKAVESFSSENGEGLSFFKGDEFEFVEDSNNGWWLVKTKSGKEGWVPASYLEKVNKKPVAPSRPAKPNPPKKAQHRDTKTVYVAMAAYADEGDQDCISFKEGDRMEVLEMDEGGWWLVKIGGKSGWAPSNFLKPLE</sequence>
<name>A0A2B4RYC3_STYPI</name>
<evidence type="ECO:0000259" key="14">
    <source>
        <dbReference type="PROSITE" id="PS51781"/>
    </source>
</evidence>
<evidence type="ECO:0000256" key="3">
    <source>
        <dbReference type="ARBA" id="ARBA00009628"/>
    </source>
</evidence>
<accession>A0A2B4RYC3</accession>
<feature type="region of interest" description="Disordered" evidence="11">
    <location>
        <begin position="431"/>
        <end position="450"/>
    </location>
</feature>
<dbReference type="PROSITE" id="PS50195">
    <property type="entry name" value="PX"/>
    <property type="match status" value="1"/>
</dbReference>
<dbReference type="SUPFAM" id="SSF50044">
    <property type="entry name" value="SH3-domain"/>
    <property type="match status" value="6"/>
</dbReference>
<dbReference type="PANTHER" id="PTHR15706">
    <property type="entry name" value="SH3 MULTIPLE DOMAIN"/>
    <property type="match status" value="1"/>
</dbReference>
<dbReference type="SMART" id="SM00312">
    <property type="entry name" value="PX"/>
    <property type="match status" value="1"/>
</dbReference>
<dbReference type="Pfam" id="PF07653">
    <property type="entry name" value="SH3_2"/>
    <property type="match status" value="2"/>
</dbReference>
<feature type="domain" description="SH3" evidence="12">
    <location>
        <begin position="458"/>
        <end position="517"/>
    </location>
</feature>
<organism evidence="15 16">
    <name type="scientific">Stylophora pistillata</name>
    <name type="common">Smooth cauliflower coral</name>
    <dbReference type="NCBI Taxonomy" id="50429"/>
    <lineage>
        <taxon>Eukaryota</taxon>
        <taxon>Metazoa</taxon>
        <taxon>Cnidaria</taxon>
        <taxon>Anthozoa</taxon>
        <taxon>Hexacorallia</taxon>
        <taxon>Scleractinia</taxon>
        <taxon>Astrocoeniina</taxon>
        <taxon>Pocilloporidae</taxon>
        <taxon>Stylophora</taxon>
    </lineage>
</organism>
<dbReference type="Gene3D" id="2.30.30.40">
    <property type="entry name" value="SH3 Domains"/>
    <property type="match status" value="6"/>
</dbReference>
<dbReference type="InterPro" id="IPR001683">
    <property type="entry name" value="PX_dom"/>
</dbReference>
<dbReference type="OrthoDB" id="10255964at2759"/>
<evidence type="ECO:0000256" key="1">
    <source>
        <dbReference type="ARBA" id="ARBA00004188"/>
    </source>
</evidence>
<dbReference type="FunFam" id="2.30.30.40:FF:000082">
    <property type="entry name" value="SH3 and PX domain-containing protein 2B"/>
    <property type="match status" value="1"/>
</dbReference>
<dbReference type="Proteomes" id="UP000225706">
    <property type="component" value="Unassembled WGS sequence"/>
</dbReference>
<dbReference type="AlphaFoldDB" id="A0A2B4RYC3"/>
<dbReference type="GO" id="GO:0035091">
    <property type="term" value="F:phosphatidylinositol binding"/>
    <property type="evidence" value="ECO:0007669"/>
    <property type="project" value="InterPro"/>
</dbReference>
<feature type="compositionally biased region" description="Polar residues" evidence="11">
    <location>
        <begin position="308"/>
        <end position="320"/>
    </location>
</feature>
<proteinExistence type="inferred from homology"/>
<evidence type="ECO:0000256" key="8">
    <source>
        <dbReference type="ARBA" id="ARBA00022949"/>
    </source>
</evidence>
<gene>
    <name evidence="15" type="primary">Sh3pxd2b</name>
    <name evidence="15" type="ORF">AWC38_SpisGene13699</name>
</gene>
<dbReference type="InterPro" id="IPR036028">
    <property type="entry name" value="SH3-like_dom_sf"/>
</dbReference>
<evidence type="ECO:0000259" key="13">
    <source>
        <dbReference type="PROSITE" id="PS50195"/>
    </source>
</evidence>
<feature type="region of interest" description="Disordered" evidence="11">
    <location>
        <begin position="546"/>
        <end position="595"/>
    </location>
</feature>
<evidence type="ECO:0000313" key="16">
    <source>
        <dbReference type="Proteomes" id="UP000225706"/>
    </source>
</evidence>
<dbReference type="EMBL" id="LSMT01000262">
    <property type="protein sequence ID" value="PFX21799.1"/>
    <property type="molecule type" value="Genomic_DNA"/>
</dbReference>
<keyword evidence="6" id="KW-0597">Phosphoprotein</keyword>
<keyword evidence="7" id="KW-0677">Repeat</keyword>
<dbReference type="InterPro" id="IPR001452">
    <property type="entry name" value="SH3_domain"/>
</dbReference>
<evidence type="ECO:0000256" key="7">
    <source>
        <dbReference type="ARBA" id="ARBA00022737"/>
    </source>
</evidence>
<evidence type="ECO:0000256" key="4">
    <source>
        <dbReference type="ARBA" id="ARBA00022443"/>
    </source>
</evidence>
<keyword evidence="4 10" id="KW-0728">SH3 domain</keyword>
<feature type="domain" description="SH3" evidence="12">
    <location>
        <begin position="363"/>
        <end position="423"/>
    </location>
</feature>
<dbReference type="SMART" id="SM00326">
    <property type="entry name" value="SH3"/>
    <property type="match status" value="6"/>
</dbReference>
<keyword evidence="9" id="KW-0966">Cell projection</keyword>
<evidence type="ECO:0000256" key="2">
    <source>
        <dbReference type="ARBA" id="ARBA00004496"/>
    </source>
</evidence>
<comment type="caution">
    <text evidence="15">The sequence shown here is derived from an EMBL/GenBank/DDBJ whole genome shotgun (WGS) entry which is preliminary data.</text>
</comment>
<feature type="domain" description="SH3" evidence="12">
    <location>
        <begin position="152"/>
        <end position="211"/>
    </location>
</feature>
<dbReference type="InterPro" id="IPR003646">
    <property type="entry name" value="SH3-like_bac-type"/>
</dbReference>
<dbReference type="CDD" id="cd12016">
    <property type="entry name" value="SH3_Tks_2"/>
    <property type="match status" value="1"/>
</dbReference>
<evidence type="ECO:0000256" key="5">
    <source>
        <dbReference type="ARBA" id="ARBA00022490"/>
    </source>
</evidence>
<dbReference type="CDD" id="cd11856">
    <property type="entry name" value="SH3_p47phox_like"/>
    <property type="match status" value="3"/>
</dbReference>
<dbReference type="GO" id="GO:0005737">
    <property type="term" value="C:cytoplasm"/>
    <property type="evidence" value="ECO:0007669"/>
    <property type="project" value="UniProtKB-SubCell"/>
</dbReference>
<feature type="region of interest" description="Disordered" evidence="11">
    <location>
        <begin position="127"/>
        <end position="146"/>
    </location>
</feature>
<dbReference type="InterPro" id="IPR037961">
    <property type="entry name" value="SH3PXD2_PX"/>
</dbReference>
<dbReference type="CDD" id="cd06888">
    <property type="entry name" value="PX_FISH"/>
    <property type="match status" value="1"/>
</dbReference>
<feature type="compositionally biased region" description="Basic residues" evidence="11">
    <location>
        <begin position="321"/>
        <end position="332"/>
    </location>
</feature>
<feature type="region of interest" description="Disordered" evidence="11">
    <location>
        <begin position="308"/>
        <end position="332"/>
    </location>
</feature>
<keyword evidence="8" id="KW-0965">Cell junction</keyword>
<dbReference type="PROSITE" id="PS50002">
    <property type="entry name" value="SH3"/>
    <property type="match status" value="6"/>
</dbReference>
<keyword evidence="5" id="KW-0963">Cytoplasm</keyword>
<dbReference type="PANTHER" id="PTHR15706:SF2">
    <property type="entry name" value="SH3 AND PX DOMAIN-CONTAINING PROTEIN 2A"/>
    <property type="match status" value="1"/>
</dbReference>
<dbReference type="Pfam" id="PF00018">
    <property type="entry name" value="SH3_1"/>
    <property type="match status" value="4"/>
</dbReference>
<dbReference type="Gene3D" id="3.30.1520.10">
    <property type="entry name" value="Phox-like domain"/>
    <property type="match status" value="1"/>
</dbReference>